<dbReference type="CDD" id="cd00082">
    <property type="entry name" value="HisKA"/>
    <property type="match status" value="1"/>
</dbReference>
<name>A0A848MR51_9GAMM</name>
<evidence type="ECO:0000256" key="4">
    <source>
        <dbReference type="ARBA" id="ARBA00022519"/>
    </source>
</evidence>
<dbReference type="InterPro" id="IPR036890">
    <property type="entry name" value="HATPase_C_sf"/>
</dbReference>
<dbReference type="FunFam" id="3.30.565.10:FF:000006">
    <property type="entry name" value="Sensor histidine kinase WalK"/>
    <property type="match status" value="1"/>
</dbReference>
<accession>A0A848MR51</accession>
<dbReference type="SMART" id="SM00304">
    <property type="entry name" value="HAMP"/>
    <property type="match status" value="1"/>
</dbReference>
<dbReference type="InterPro" id="IPR048590">
    <property type="entry name" value="CusS-like_sensor"/>
</dbReference>
<evidence type="ECO:0000256" key="3">
    <source>
        <dbReference type="ARBA" id="ARBA00022475"/>
    </source>
</evidence>
<keyword evidence="10 14" id="KW-0067">ATP-binding</keyword>
<dbReference type="InterPro" id="IPR050428">
    <property type="entry name" value="TCS_sensor_his_kinase"/>
</dbReference>
<dbReference type="Pfam" id="PF00672">
    <property type="entry name" value="HAMP"/>
    <property type="match status" value="1"/>
</dbReference>
<evidence type="ECO:0000256" key="1">
    <source>
        <dbReference type="ARBA" id="ARBA00000085"/>
    </source>
</evidence>
<dbReference type="Pfam" id="PF02518">
    <property type="entry name" value="HATPase_c"/>
    <property type="match status" value="1"/>
</dbReference>
<dbReference type="InterPro" id="IPR003660">
    <property type="entry name" value="HAMP_dom"/>
</dbReference>
<dbReference type="SUPFAM" id="SSF47384">
    <property type="entry name" value="Homodimeric domain of signal transducing histidine kinase"/>
    <property type="match status" value="1"/>
</dbReference>
<dbReference type="FunFam" id="1.10.287.130:FF:000001">
    <property type="entry name" value="Two-component sensor histidine kinase"/>
    <property type="match status" value="1"/>
</dbReference>
<dbReference type="PANTHER" id="PTHR45436:SF15">
    <property type="entry name" value="SENSOR HISTIDINE KINASE CUSS"/>
    <property type="match status" value="1"/>
</dbReference>
<evidence type="ECO:0000256" key="7">
    <source>
        <dbReference type="ARBA" id="ARBA00022692"/>
    </source>
</evidence>
<keyword evidence="3 14" id="KW-1003">Cell membrane</keyword>
<dbReference type="InterPro" id="IPR003594">
    <property type="entry name" value="HATPase_dom"/>
</dbReference>
<reference evidence="17 18" key="2">
    <citation type="submission" date="2020-06" db="EMBL/GenBank/DDBJ databases">
        <title>Polyphasic characterization of a Rahnella strain isolated from tree sap.</title>
        <authorList>
            <person name="Kim I.S."/>
        </authorList>
    </citation>
    <scope>NUCLEOTIDE SEQUENCE [LARGE SCALE GENOMIC DNA]</scope>
    <source>
        <strain evidence="17 18">SAP-1</strain>
    </source>
</reference>
<evidence type="ECO:0000256" key="5">
    <source>
        <dbReference type="ARBA" id="ARBA00022553"/>
    </source>
</evidence>
<comment type="subcellular location">
    <subcellularLocation>
        <location evidence="2">Cell inner membrane</location>
        <topology evidence="2">Multi-pass membrane protein</topology>
    </subcellularLocation>
</comment>
<dbReference type="PRINTS" id="PR00344">
    <property type="entry name" value="BCTRLSENSOR"/>
</dbReference>
<dbReference type="GO" id="GO:0005524">
    <property type="term" value="F:ATP binding"/>
    <property type="evidence" value="ECO:0007669"/>
    <property type="project" value="UniProtKB-KW"/>
</dbReference>
<dbReference type="Gene3D" id="1.10.287.130">
    <property type="match status" value="1"/>
</dbReference>
<evidence type="ECO:0000259" key="16">
    <source>
        <dbReference type="PROSITE" id="PS50885"/>
    </source>
</evidence>
<dbReference type="SUPFAM" id="SSF55874">
    <property type="entry name" value="ATPase domain of HSP90 chaperone/DNA topoisomerase II/histidine kinase"/>
    <property type="match status" value="1"/>
</dbReference>
<dbReference type="InterPro" id="IPR006290">
    <property type="entry name" value="CztS_silS_copS"/>
</dbReference>
<organism evidence="17 18">
    <name type="scientific">Rouxiella aceris</name>
    <dbReference type="NCBI Taxonomy" id="2703884"/>
    <lineage>
        <taxon>Bacteria</taxon>
        <taxon>Pseudomonadati</taxon>
        <taxon>Pseudomonadota</taxon>
        <taxon>Gammaproteobacteria</taxon>
        <taxon>Enterobacterales</taxon>
        <taxon>Yersiniaceae</taxon>
        <taxon>Rouxiella</taxon>
    </lineage>
</organism>
<keyword evidence="9 14" id="KW-0418">Kinase</keyword>
<dbReference type="EMBL" id="JAADJU010000013">
    <property type="protein sequence ID" value="NMP29332.1"/>
    <property type="molecule type" value="Genomic_DNA"/>
</dbReference>
<dbReference type="RefSeq" id="WP_169405047.1">
    <property type="nucleotide sequence ID" value="NZ_JAADJU010000013.1"/>
</dbReference>
<keyword evidence="4 14" id="KW-0997">Cell inner membrane</keyword>
<dbReference type="SMART" id="SM00387">
    <property type="entry name" value="HATPase_c"/>
    <property type="match status" value="1"/>
</dbReference>
<dbReference type="Proteomes" id="UP000585363">
    <property type="component" value="Unassembled WGS sequence"/>
</dbReference>
<comment type="catalytic activity">
    <reaction evidence="1 14">
        <text>ATP + protein L-histidine = ADP + protein N-phospho-L-histidine.</text>
        <dbReference type="EC" id="2.7.13.3"/>
    </reaction>
</comment>
<evidence type="ECO:0000256" key="9">
    <source>
        <dbReference type="ARBA" id="ARBA00022777"/>
    </source>
</evidence>
<evidence type="ECO:0000256" key="13">
    <source>
        <dbReference type="ARBA" id="ARBA00023136"/>
    </source>
</evidence>
<reference evidence="17 18" key="1">
    <citation type="submission" date="2020-01" db="EMBL/GenBank/DDBJ databases">
        <authorList>
            <person name="Lee S.D."/>
        </authorList>
    </citation>
    <scope>NUCLEOTIDE SEQUENCE [LARGE SCALE GENOMIC DNA]</scope>
    <source>
        <strain evidence="17 18">SAP-1</strain>
    </source>
</reference>
<keyword evidence="7 14" id="KW-0812">Transmembrane</keyword>
<dbReference type="NCBIfam" id="TIGR01386">
    <property type="entry name" value="cztS_silS_copS"/>
    <property type="match status" value="1"/>
</dbReference>
<dbReference type="PROSITE" id="PS50109">
    <property type="entry name" value="HIS_KIN"/>
    <property type="match status" value="1"/>
</dbReference>
<keyword evidence="6 14" id="KW-0808">Transferase</keyword>
<proteinExistence type="predicted"/>
<protein>
    <recommendedName>
        <fullName evidence="14">Sensor protein</fullName>
        <ecNumber evidence="14">2.7.13.3</ecNumber>
    </recommendedName>
</protein>
<evidence type="ECO:0000313" key="17">
    <source>
        <dbReference type="EMBL" id="NMP29332.1"/>
    </source>
</evidence>
<feature type="domain" description="Histidine kinase" evidence="15">
    <location>
        <begin position="267"/>
        <end position="480"/>
    </location>
</feature>
<dbReference type="GO" id="GO:0005886">
    <property type="term" value="C:plasma membrane"/>
    <property type="evidence" value="ECO:0007669"/>
    <property type="project" value="UniProtKB-SubCell"/>
</dbReference>
<evidence type="ECO:0000256" key="10">
    <source>
        <dbReference type="ARBA" id="ARBA00022840"/>
    </source>
</evidence>
<keyword evidence="13 14" id="KW-0472">Membrane</keyword>
<comment type="function">
    <text evidence="14">Member of a two-component regulatory system.</text>
</comment>
<dbReference type="InterPro" id="IPR005467">
    <property type="entry name" value="His_kinase_dom"/>
</dbReference>
<evidence type="ECO:0000256" key="11">
    <source>
        <dbReference type="ARBA" id="ARBA00022989"/>
    </source>
</evidence>
<keyword evidence="12 14" id="KW-0902">Two-component regulatory system</keyword>
<sequence>MANKTLRRPLSLSARLTAFISLATVAAFAIFTWIMIHSVENHFAEQDVDDLRQLSSGLRTILSQENESQSTRLQQLINARENHRNSYIYLGDAQNQPLYQSPDGPDLRQVLSSVTFNAAGDIGDVIVWQDPQVTNMPHDVMRRASYRIVALAIDTRVDGKPTRYNLLLALSIDFHLHYIQALKDNLIMTAIAISAAIVLMILFIVYQGHAPIRQVSRKIQGITSENLSSRLSPQQVPIELAQLVISFNQMIERIEDVFTRQSHFSADIAHEMRTPITNLVTQTEIALSQPRSAKEYEDVLYSNLEEFSRMAKMVSDMLFLSQADNNLLIPERVTLYLSEEVGKVFDFFEAWAEERQVSLQCFGQNVAISGDALMLRRAISNLLSNAIRYTPAGMAVSVRITDLSDHIQLIVENPGSAIDSAHLDRLFDRFYRVDPSRQRKGEGSGIGLAIVKSIIQAHRGTITVTSDAQVTRFIIALPKA</sequence>
<feature type="domain" description="HAMP" evidence="16">
    <location>
        <begin position="206"/>
        <end position="259"/>
    </location>
</feature>
<keyword evidence="18" id="KW-1185">Reference proteome</keyword>
<keyword evidence="5" id="KW-0597">Phosphoprotein</keyword>
<dbReference type="Gene3D" id="3.30.565.10">
    <property type="entry name" value="Histidine kinase-like ATPase, C-terminal domain"/>
    <property type="match status" value="1"/>
</dbReference>
<dbReference type="PROSITE" id="PS50885">
    <property type="entry name" value="HAMP"/>
    <property type="match status" value="1"/>
</dbReference>
<evidence type="ECO:0000256" key="14">
    <source>
        <dbReference type="RuleBase" id="RU364088"/>
    </source>
</evidence>
<dbReference type="PANTHER" id="PTHR45436">
    <property type="entry name" value="SENSOR HISTIDINE KINASE YKOH"/>
    <property type="match status" value="1"/>
</dbReference>
<evidence type="ECO:0000259" key="15">
    <source>
        <dbReference type="PROSITE" id="PS50109"/>
    </source>
</evidence>
<dbReference type="EC" id="2.7.13.3" evidence="14"/>
<evidence type="ECO:0000313" key="18">
    <source>
        <dbReference type="Proteomes" id="UP000585363"/>
    </source>
</evidence>
<evidence type="ECO:0000256" key="6">
    <source>
        <dbReference type="ARBA" id="ARBA00022679"/>
    </source>
</evidence>
<feature type="transmembrane region" description="Helical" evidence="14">
    <location>
        <begin position="12"/>
        <end position="36"/>
    </location>
</feature>
<feature type="transmembrane region" description="Helical" evidence="14">
    <location>
        <begin position="186"/>
        <end position="206"/>
    </location>
</feature>
<dbReference type="Pfam" id="PF21085">
    <property type="entry name" value="CusS"/>
    <property type="match status" value="1"/>
</dbReference>
<dbReference type="NCBIfam" id="NF007345">
    <property type="entry name" value="PRK09835.1"/>
    <property type="match status" value="1"/>
</dbReference>
<dbReference type="InterPro" id="IPR004358">
    <property type="entry name" value="Sig_transdc_His_kin-like_C"/>
</dbReference>
<dbReference type="GO" id="GO:0000155">
    <property type="term" value="F:phosphorelay sensor kinase activity"/>
    <property type="evidence" value="ECO:0007669"/>
    <property type="project" value="InterPro"/>
</dbReference>
<dbReference type="Gene3D" id="6.10.340.10">
    <property type="match status" value="1"/>
</dbReference>
<dbReference type="InterPro" id="IPR036097">
    <property type="entry name" value="HisK_dim/P_sf"/>
</dbReference>
<dbReference type="SMART" id="SM00388">
    <property type="entry name" value="HisKA"/>
    <property type="match status" value="1"/>
</dbReference>
<dbReference type="AlphaFoldDB" id="A0A848MR51"/>
<dbReference type="CDD" id="cd06225">
    <property type="entry name" value="HAMP"/>
    <property type="match status" value="1"/>
</dbReference>
<dbReference type="Pfam" id="PF00512">
    <property type="entry name" value="HisKA"/>
    <property type="match status" value="1"/>
</dbReference>
<dbReference type="InterPro" id="IPR003661">
    <property type="entry name" value="HisK_dim/P_dom"/>
</dbReference>
<evidence type="ECO:0000256" key="12">
    <source>
        <dbReference type="ARBA" id="ARBA00023012"/>
    </source>
</evidence>
<keyword evidence="8 14" id="KW-0547">Nucleotide-binding</keyword>
<comment type="caution">
    <text evidence="17">The sequence shown here is derived from an EMBL/GenBank/DDBJ whole genome shotgun (WGS) entry which is preliminary data.</text>
</comment>
<evidence type="ECO:0000256" key="8">
    <source>
        <dbReference type="ARBA" id="ARBA00022741"/>
    </source>
</evidence>
<gene>
    <name evidence="17" type="ORF">GW590_21000</name>
</gene>
<keyword evidence="11 14" id="KW-1133">Transmembrane helix</keyword>
<evidence type="ECO:0000256" key="2">
    <source>
        <dbReference type="ARBA" id="ARBA00004429"/>
    </source>
</evidence>